<dbReference type="RefSeq" id="XP_021886574.1">
    <property type="nucleotide sequence ID" value="XM_022022467.1"/>
</dbReference>
<evidence type="ECO:0000313" key="3">
    <source>
        <dbReference type="Proteomes" id="UP000193648"/>
    </source>
</evidence>
<proteinExistence type="predicted"/>
<feature type="compositionally biased region" description="Polar residues" evidence="1">
    <location>
        <begin position="20"/>
        <end position="33"/>
    </location>
</feature>
<gene>
    <name evidence="2" type="ORF">BCR41DRAFT_344259</name>
</gene>
<protein>
    <submittedName>
        <fullName evidence="2">Uncharacterized protein</fullName>
    </submittedName>
</protein>
<accession>A0A1Y2H4I7</accession>
<organism evidence="2 3">
    <name type="scientific">Lobosporangium transversale</name>
    <dbReference type="NCBI Taxonomy" id="64571"/>
    <lineage>
        <taxon>Eukaryota</taxon>
        <taxon>Fungi</taxon>
        <taxon>Fungi incertae sedis</taxon>
        <taxon>Mucoromycota</taxon>
        <taxon>Mortierellomycotina</taxon>
        <taxon>Mortierellomycetes</taxon>
        <taxon>Mortierellales</taxon>
        <taxon>Mortierellaceae</taxon>
        <taxon>Lobosporangium</taxon>
    </lineage>
</organism>
<evidence type="ECO:0000313" key="2">
    <source>
        <dbReference type="EMBL" id="ORZ28901.1"/>
    </source>
</evidence>
<dbReference type="InParanoid" id="A0A1Y2H4I7"/>
<dbReference type="AlphaFoldDB" id="A0A1Y2H4I7"/>
<dbReference type="GeneID" id="33564311"/>
<name>A0A1Y2H4I7_9FUNG</name>
<evidence type="ECO:0000256" key="1">
    <source>
        <dbReference type="SAM" id="MobiDB-lite"/>
    </source>
</evidence>
<feature type="region of interest" description="Disordered" evidence="1">
    <location>
        <begin position="1"/>
        <end position="53"/>
    </location>
</feature>
<sequence length="79" mass="9266">MPRKTQALRQQTHMRRTKSSRSLQGHETNSFPSEQEDSSGKQQQSLPAQEQMGEKLFDEELFFNAVDAWNHVYLHTIDF</sequence>
<keyword evidence="3" id="KW-1185">Reference proteome</keyword>
<dbReference type="EMBL" id="MCFF01000001">
    <property type="protein sequence ID" value="ORZ28901.1"/>
    <property type="molecule type" value="Genomic_DNA"/>
</dbReference>
<dbReference type="Proteomes" id="UP000193648">
    <property type="component" value="Unassembled WGS sequence"/>
</dbReference>
<comment type="caution">
    <text evidence="2">The sequence shown here is derived from an EMBL/GenBank/DDBJ whole genome shotgun (WGS) entry which is preliminary data.</text>
</comment>
<reference evidence="2 3" key="1">
    <citation type="submission" date="2016-07" db="EMBL/GenBank/DDBJ databases">
        <title>Pervasive Adenine N6-methylation of Active Genes in Fungi.</title>
        <authorList>
            <consortium name="DOE Joint Genome Institute"/>
            <person name="Mondo S.J."/>
            <person name="Dannebaum R.O."/>
            <person name="Kuo R.C."/>
            <person name="Labutti K."/>
            <person name="Haridas S."/>
            <person name="Kuo A."/>
            <person name="Salamov A."/>
            <person name="Ahrendt S.R."/>
            <person name="Lipzen A."/>
            <person name="Sullivan W."/>
            <person name="Andreopoulos W.B."/>
            <person name="Clum A."/>
            <person name="Lindquist E."/>
            <person name="Daum C."/>
            <person name="Ramamoorthy G.K."/>
            <person name="Gryganskyi A."/>
            <person name="Culley D."/>
            <person name="Magnuson J.K."/>
            <person name="James T.Y."/>
            <person name="O'Malley M.A."/>
            <person name="Stajich J.E."/>
            <person name="Spatafora J.W."/>
            <person name="Visel A."/>
            <person name="Grigoriev I.V."/>
        </authorList>
    </citation>
    <scope>NUCLEOTIDE SEQUENCE [LARGE SCALE GENOMIC DNA]</scope>
    <source>
        <strain evidence="2 3">NRRL 3116</strain>
    </source>
</reference>